<protein>
    <submittedName>
        <fullName evidence="1">Uncharacterized protein</fullName>
    </submittedName>
</protein>
<evidence type="ECO:0000313" key="2">
    <source>
        <dbReference type="Proteomes" id="UP001345219"/>
    </source>
</evidence>
<dbReference type="Proteomes" id="UP001345219">
    <property type="component" value="Chromosome 11"/>
</dbReference>
<organism evidence="1 2">
    <name type="scientific">Trapa incisa</name>
    <dbReference type="NCBI Taxonomy" id="236973"/>
    <lineage>
        <taxon>Eukaryota</taxon>
        <taxon>Viridiplantae</taxon>
        <taxon>Streptophyta</taxon>
        <taxon>Embryophyta</taxon>
        <taxon>Tracheophyta</taxon>
        <taxon>Spermatophyta</taxon>
        <taxon>Magnoliopsida</taxon>
        <taxon>eudicotyledons</taxon>
        <taxon>Gunneridae</taxon>
        <taxon>Pentapetalae</taxon>
        <taxon>rosids</taxon>
        <taxon>malvids</taxon>
        <taxon>Myrtales</taxon>
        <taxon>Lythraceae</taxon>
        <taxon>Trapa</taxon>
    </lineage>
</organism>
<name>A0AAN7KJ02_9MYRT</name>
<gene>
    <name evidence="1" type="ORF">SAY87_013143</name>
</gene>
<dbReference type="AlphaFoldDB" id="A0AAN7KJ02"/>
<keyword evidence="2" id="KW-1185">Reference proteome</keyword>
<proteinExistence type="predicted"/>
<dbReference type="EMBL" id="JAXIOK010000008">
    <property type="protein sequence ID" value="KAK4763705.1"/>
    <property type="molecule type" value="Genomic_DNA"/>
</dbReference>
<sequence length="75" mass="8232">MASSSYYFQTMQARGVGMNQNARNGQSQRGLSIINNSQASPCNYQYPILSPLPSDPSPAKWADVGPLFPTVIVRR</sequence>
<accession>A0AAN7KJ02</accession>
<comment type="caution">
    <text evidence="1">The sequence shown here is derived from an EMBL/GenBank/DDBJ whole genome shotgun (WGS) entry which is preliminary data.</text>
</comment>
<evidence type="ECO:0000313" key="1">
    <source>
        <dbReference type="EMBL" id="KAK4763705.1"/>
    </source>
</evidence>
<reference evidence="1 2" key="1">
    <citation type="journal article" date="2023" name="Hortic Res">
        <title>Pangenome of water caltrop reveals structural variations and asymmetric subgenome divergence after allopolyploidization.</title>
        <authorList>
            <person name="Zhang X."/>
            <person name="Chen Y."/>
            <person name="Wang L."/>
            <person name="Yuan Y."/>
            <person name="Fang M."/>
            <person name="Shi L."/>
            <person name="Lu R."/>
            <person name="Comes H.P."/>
            <person name="Ma Y."/>
            <person name="Chen Y."/>
            <person name="Huang G."/>
            <person name="Zhou Y."/>
            <person name="Zheng Z."/>
            <person name="Qiu Y."/>
        </authorList>
    </citation>
    <scope>NUCLEOTIDE SEQUENCE [LARGE SCALE GENOMIC DNA]</scope>
    <source>
        <tissue evidence="1">Roots</tissue>
    </source>
</reference>